<sequence>MGPSRPFVDESILVEVDTVRGFVAGLGKLRIAMRNRLGVKHVEVKLVLERELVFSIIIRREDLYLLWFTLRNGKVFEIGVDGDNQQLEFSELLGFREAYKDIRIRWLEPKLKKLIEELHSNEIIDLWMPPLIQGWSFMSKVALAGKVSTVAPPKAKLSYDAYDLNMVGNELIGETSCGECFIGMGVLSMRPTFVGVRDGVCEVLLLDVDFDGACGGDEDFTLGCGEGVLSSRLSTLGTIITKLKLS</sequence>
<dbReference type="InterPro" id="IPR016138">
    <property type="entry name" value="Ribosome_inactivat_prot_sub1"/>
</dbReference>
<dbReference type="SUPFAM" id="SSF56371">
    <property type="entry name" value="Ribosome inactivating proteins (RIP)"/>
    <property type="match status" value="1"/>
</dbReference>
<dbReference type="EMBL" id="BQNB010012493">
    <property type="protein sequence ID" value="GJT04219.1"/>
    <property type="molecule type" value="Genomic_DNA"/>
</dbReference>
<dbReference type="Proteomes" id="UP001151760">
    <property type="component" value="Unassembled WGS sequence"/>
</dbReference>
<proteinExistence type="predicted"/>
<evidence type="ECO:0000313" key="2">
    <source>
        <dbReference type="Proteomes" id="UP001151760"/>
    </source>
</evidence>
<dbReference type="Gene3D" id="3.40.420.10">
    <property type="entry name" value="Ricin (A subunit), domain 1"/>
    <property type="match status" value="1"/>
</dbReference>
<name>A0ABQ5AQ98_9ASTR</name>
<reference evidence="1" key="2">
    <citation type="submission" date="2022-01" db="EMBL/GenBank/DDBJ databases">
        <authorList>
            <person name="Yamashiro T."/>
            <person name="Shiraishi A."/>
            <person name="Satake H."/>
            <person name="Nakayama K."/>
        </authorList>
    </citation>
    <scope>NUCLEOTIDE SEQUENCE</scope>
</reference>
<comment type="caution">
    <text evidence="1">The sequence shown here is derived from an EMBL/GenBank/DDBJ whole genome shotgun (WGS) entry which is preliminary data.</text>
</comment>
<dbReference type="InterPro" id="IPR036041">
    <property type="entry name" value="Ribosome-inact_prot_sf"/>
</dbReference>
<accession>A0ABQ5AQ98</accession>
<organism evidence="1 2">
    <name type="scientific">Tanacetum coccineum</name>
    <dbReference type="NCBI Taxonomy" id="301880"/>
    <lineage>
        <taxon>Eukaryota</taxon>
        <taxon>Viridiplantae</taxon>
        <taxon>Streptophyta</taxon>
        <taxon>Embryophyta</taxon>
        <taxon>Tracheophyta</taxon>
        <taxon>Spermatophyta</taxon>
        <taxon>Magnoliopsida</taxon>
        <taxon>eudicotyledons</taxon>
        <taxon>Gunneridae</taxon>
        <taxon>Pentapetalae</taxon>
        <taxon>asterids</taxon>
        <taxon>campanulids</taxon>
        <taxon>Asterales</taxon>
        <taxon>Asteraceae</taxon>
        <taxon>Asteroideae</taxon>
        <taxon>Anthemideae</taxon>
        <taxon>Anthemidinae</taxon>
        <taxon>Tanacetum</taxon>
    </lineage>
</organism>
<keyword evidence="2" id="KW-1185">Reference proteome</keyword>
<evidence type="ECO:0000313" key="1">
    <source>
        <dbReference type="EMBL" id="GJT04219.1"/>
    </source>
</evidence>
<gene>
    <name evidence="1" type="ORF">Tco_0838681</name>
</gene>
<reference evidence="1" key="1">
    <citation type="journal article" date="2022" name="Int. J. Mol. Sci.">
        <title>Draft Genome of Tanacetum Coccineum: Genomic Comparison of Closely Related Tanacetum-Family Plants.</title>
        <authorList>
            <person name="Yamashiro T."/>
            <person name="Shiraishi A."/>
            <person name="Nakayama K."/>
            <person name="Satake H."/>
        </authorList>
    </citation>
    <scope>NUCLEOTIDE SEQUENCE</scope>
</reference>
<protein>
    <submittedName>
        <fullName evidence="1">Eukaryotic translation initiation factor 3 subunit A-like protein</fullName>
    </submittedName>
</protein>